<name>A0ABV9D9G3_9MICO</name>
<sequence>MSMAQPFQPNIRPDEGIPAADAGAGAPEPSPGFGMGGEDPDTVADAREADGSDEPDDLRAKP</sequence>
<comment type="caution">
    <text evidence="2">The sequence shown here is derived from an EMBL/GenBank/DDBJ whole genome shotgun (WGS) entry which is preliminary data.</text>
</comment>
<gene>
    <name evidence="2" type="ORF">ACFO3F_05440</name>
</gene>
<evidence type="ECO:0000256" key="1">
    <source>
        <dbReference type="SAM" id="MobiDB-lite"/>
    </source>
</evidence>
<protein>
    <submittedName>
        <fullName evidence="2">Uncharacterized protein</fullName>
    </submittedName>
</protein>
<feature type="region of interest" description="Disordered" evidence="1">
    <location>
        <begin position="1"/>
        <end position="62"/>
    </location>
</feature>
<accession>A0ABV9D9G3</accession>
<proteinExistence type="predicted"/>
<evidence type="ECO:0000313" key="2">
    <source>
        <dbReference type="EMBL" id="MFC4554685.1"/>
    </source>
</evidence>
<dbReference type="EMBL" id="JBHSGF010000003">
    <property type="protein sequence ID" value="MFC4554685.1"/>
    <property type="molecule type" value="Genomic_DNA"/>
</dbReference>
<keyword evidence="3" id="KW-1185">Reference proteome</keyword>
<dbReference type="Proteomes" id="UP001595955">
    <property type="component" value="Unassembled WGS sequence"/>
</dbReference>
<organism evidence="2 3">
    <name type="scientific">Georgenia faecalis</name>
    <dbReference type="NCBI Taxonomy" id="2483799"/>
    <lineage>
        <taxon>Bacteria</taxon>
        <taxon>Bacillati</taxon>
        <taxon>Actinomycetota</taxon>
        <taxon>Actinomycetes</taxon>
        <taxon>Micrococcales</taxon>
        <taxon>Bogoriellaceae</taxon>
        <taxon>Georgenia</taxon>
    </lineage>
</organism>
<feature type="compositionally biased region" description="Low complexity" evidence="1">
    <location>
        <begin position="16"/>
        <end position="27"/>
    </location>
</feature>
<dbReference type="RefSeq" id="WP_241237071.1">
    <property type="nucleotide sequence ID" value="NZ_CP033325.1"/>
</dbReference>
<evidence type="ECO:0000313" key="3">
    <source>
        <dbReference type="Proteomes" id="UP001595955"/>
    </source>
</evidence>
<reference evidence="3" key="1">
    <citation type="journal article" date="2019" name="Int. J. Syst. Evol. Microbiol.">
        <title>The Global Catalogue of Microorganisms (GCM) 10K type strain sequencing project: providing services to taxonomists for standard genome sequencing and annotation.</title>
        <authorList>
            <consortium name="The Broad Institute Genomics Platform"/>
            <consortium name="The Broad Institute Genome Sequencing Center for Infectious Disease"/>
            <person name="Wu L."/>
            <person name="Ma J."/>
        </authorList>
    </citation>
    <scope>NUCLEOTIDE SEQUENCE [LARGE SCALE GENOMIC DNA]</scope>
    <source>
        <strain evidence="3">JCM 3369</strain>
    </source>
</reference>